<feature type="non-terminal residue" evidence="3">
    <location>
        <position position="1"/>
    </location>
</feature>
<evidence type="ECO:0000256" key="2">
    <source>
        <dbReference type="SAM" id="Phobius"/>
    </source>
</evidence>
<feature type="transmembrane region" description="Helical" evidence="2">
    <location>
        <begin position="97"/>
        <end position="117"/>
    </location>
</feature>
<feature type="region of interest" description="Disordered" evidence="1">
    <location>
        <begin position="41"/>
        <end position="66"/>
    </location>
</feature>
<comment type="caution">
    <text evidence="3">The sequence shown here is derived from an EMBL/GenBank/DDBJ whole genome shotgun (WGS) entry which is preliminary data.</text>
</comment>
<keyword evidence="2" id="KW-1133">Transmembrane helix</keyword>
<sequence>DDGDGPGSMNGGLDEITCTFVQTAPSSDGASVTNTVTVQVEGSASTEASDSATVTTPGGGGPPAVGGIVGLLDSAETTGDESGAAEESPAGSPLAGYGVWAFAVAAAVAIATGAWYARRRWLR</sequence>
<keyword evidence="2" id="KW-0812">Transmembrane</keyword>
<reference evidence="3" key="1">
    <citation type="journal article" date="2014" name="Front. Microbiol.">
        <title>High frequency of phylogenetically diverse reductive dehalogenase-homologous genes in deep subseafloor sedimentary metagenomes.</title>
        <authorList>
            <person name="Kawai M."/>
            <person name="Futagami T."/>
            <person name="Toyoda A."/>
            <person name="Takaki Y."/>
            <person name="Nishi S."/>
            <person name="Hori S."/>
            <person name="Arai W."/>
            <person name="Tsubouchi T."/>
            <person name="Morono Y."/>
            <person name="Uchiyama I."/>
            <person name="Ito T."/>
            <person name="Fujiyama A."/>
            <person name="Inagaki F."/>
            <person name="Takami H."/>
        </authorList>
    </citation>
    <scope>NUCLEOTIDE SEQUENCE</scope>
    <source>
        <strain evidence="3">Expedition CK06-06</strain>
    </source>
</reference>
<dbReference type="EMBL" id="BARS01052304">
    <property type="protein sequence ID" value="GAG52740.1"/>
    <property type="molecule type" value="Genomic_DNA"/>
</dbReference>
<feature type="compositionally biased region" description="Gly residues" evidence="1">
    <location>
        <begin position="57"/>
        <end position="66"/>
    </location>
</feature>
<protein>
    <submittedName>
        <fullName evidence="3">Uncharacterized protein</fullName>
    </submittedName>
</protein>
<gene>
    <name evidence="3" type="ORF">S01H1_77784</name>
</gene>
<proteinExistence type="predicted"/>
<feature type="compositionally biased region" description="Polar residues" evidence="1">
    <location>
        <begin position="41"/>
        <end position="51"/>
    </location>
</feature>
<name>X0YA69_9ZZZZ</name>
<evidence type="ECO:0000313" key="3">
    <source>
        <dbReference type="EMBL" id="GAG52740.1"/>
    </source>
</evidence>
<accession>X0YA69</accession>
<organism evidence="3">
    <name type="scientific">marine sediment metagenome</name>
    <dbReference type="NCBI Taxonomy" id="412755"/>
    <lineage>
        <taxon>unclassified sequences</taxon>
        <taxon>metagenomes</taxon>
        <taxon>ecological metagenomes</taxon>
    </lineage>
</organism>
<evidence type="ECO:0000256" key="1">
    <source>
        <dbReference type="SAM" id="MobiDB-lite"/>
    </source>
</evidence>
<keyword evidence="2" id="KW-0472">Membrane</keyword>
<dbReference type="AlphaFoldDB" id="X0YA69"/>